<proteinExistence type="predicted"/>
<name>A0ACC2T5T5_9FUNG</name>
<dbReference type="Proteomes" id="UP001165960">
    <property type="component" value="Unassembled WGS sequence"/>
</dbReference>
<sequence length="87" mass="9544">MGVELSHFKNAIPTQLVPGFDLGHPMAASQERHTKLQREGIDQCSVAANLGKSAKNIDALVLTDDQNITILSKHILYTMSTKDNLQN</sequence>
<keyword evidence="2" id="KW-1185">Reference proteome</keyword>
<comment type="caution">
    <text evidence="1">The sequence shown here is derived from an EMBL/GenBank/DDBJ whole genome shotgun (WGS) entry which is preliminary data.</text>
</comment>
<gene>
    <name evidence="1" type="ORF">DSO57_1013635</name>
</gene>
<evidence type="ECO:0000313" key="2">
    <source>
        <dbReference type="Proteomes" id="UP001165960"/>
    </source>
</evidence>
<evidence type="ECO:0000313" key="1">
    <source>
        <dbReference type="EMBL" id="KAJ9069922.1"/>
    </source>
</evidence>
<organism evidence="1 2">
    <name type="scientific">Entomophthora muscae</name>
    <dbReference type="NCBI Taxonomy" id="34485"/>
    <lineage>
        <taxon>Eukaryota</taxon>
        <taxon>Fungi</taxon>
        <taxon>Fungi incertae sedis</taxon>
        <taxon>Zoopagomycota</taxon>
        <taxon>Entomophthoromycotina</taxon>
        <taxon>Entomophthoromycetes</taxon>
        <taxon>Entomophthorales</taxon>
        <taxon>Entomophthoraceae</taxon>
        <taxon>Entomophthora</taxon>
    </lineage>
</organism>
<reference evidence="1" key="1">
    <citation type="submission" date="2022-04" db="EMBL/GenBank/DDBJ databases">
        <title>Genome of the entomopathogenic fungus Entomophthora muscae.</title>
        <authorList>
            <person name="Elya C."/>
            <person name="Lovett B.R."/>
            <person name="Lee E."/>
            <person name="Macias A.M."/>
            <person name="Hajek A.E."/>
            <person name="De Bivort B.L."/>
            <person name="Kasson M.T."/>
            <person name="De Fine Licht H.H."/>
            <person name="Stajich J.E."/>
        </authorList>
    </citation>
    <scope>NUCLEOTIDE SEQUENCE</scope>
    <source>
        <strain evidence="1">Berkeley</strain>
    </source>
</reference>
<accession>A0ACC2T5T5</accession>
<protein>
    <submittedName>
        <fullName evidence="1">Uncharacterized protein</fullName>
    </submittedName>
</protein>
<dbReference type="EMBL" id="QTSX02003601">
    <property type="protein sequence ID" value="KAJ9069922.1"/>
    <property type="molecule type" value="Genomic_DNA"/>
</dbReference>